<feature type="compositionally biased region" description="Basic and acidic residues" evidence="2">
    <location>
        <begin position="180"/>
        <end position="197"/>
    </location>
</feature>
<keyword evidence="1" id="KW-0540">Nuclease</keyword>
<accession>A0A1X7TAG3</accession>
<feature type="region of interest" description="Disordered" evidence="2">
    <location>
        <begin position="180"/>
        <end position="212"/>
    </location>
</feature>
<dbReference type="OrthoDB" id="6152127at2759"/>
<sequence>MNVHYLELQRFLNDLQQHPEAIMNKEHRVFISEESIYGNDAILNYRCRAKWKLVHTHLYSLDTWDSTLLYPIIIAGVTAMERKLATYAHHQLPGGIYWDPEPKIKAILSKLEPSNDICESMLGLNDYLSTAMPNMHQMTRSCLIEVKKNKTMQWLDKLSQEKQERVLDLAVKRRKQVLKERKEDDIRRGEKRRERILQAHSKRRALEERSQKEKDKLSELHLITTTEELSEIIQEIDKKDISESKKISEKLKLLRTQINIRKKVLKQVVHIAFTQSRKQRPIHQIIQELSDFILASKCDKIPSNPSSLIGKVIQHKFQLEDTHEEVWFDGRIVDYDSVTKQHQVVYDGDDSSYSFDLCQDIVLGDLIIC</sequence>
<dbReference type="Gene3D" id="2.80.10.70">
    <property type="entry name" value="Spindlin/Ssty"/>
    <property type="match status" value="1"/>
</dbReference>
<dbReference type="EnsemblMetazoa" id="Aqu2.1.11295_001">
    <property type="protein sequence ID" value="Aqu2.1.11295_001"/>
    <property type="gene ID" value="Aqu2.1.11295"/>
</dbReference>
<dbReference type="GO" id="GO:0000175">
    <property type="term" value="F:3'-5'-RNA exonuclease activity"/>
    <property type="evidence" value="ECO:0007669"/>
    <property type="project" value="InterPro"/>
</dbReference>
<evidence type="ECO:0000256" key="2">
    <source>
        <dbReference type="SAM" id="MobiDB-lite"/>
    </source>
</evidence>
<dbReference type="PANTHER" id="PTHR11046:SF25">
    <property type="match status" value="1"/>
</dbReference>
<dbReference type="AlphaFoldDB" id="A0A1X7TAG3"/>
<dbReference type="InterPro" id="IPR042567">
    <property type="entry name" value="SPIN/Ssty_sf"/>
</dbReference>
<proteinExistence type="predicted"/>
<dbReference type="InParanoid" id="A0A1X7TAG3"/>
<evidence type="ECO:0000313" key="3">
    <source>
        <dbReference type="EnsemblMetazoa" id="Aqu2.1.11295_001"/>
    </source>
</evidence>
<reference evidence="3" key="1">
    <citation type="submission" date="2017-05" db="UniProtKB">
        <authorList>
            <consortium name="EnsemblMetazoa"/>
        </authorList>
    </citation>
    <scope>IDENTIFICATION</scope>
</reference>
<keyword evidence="1" id="KW-0378">Hydrolase</keyword>
<dbReference type="InterPro" id="IPR022894">
    <property type="entry name" value="Oligoribonuclease"/>
</dbReference>
<dbReference type="PANTHER" id="PTHR11046">
    <property type="entry name" value="OLIGORIBONUCLEASE, MITOCHONDRIAL"/>
    <property type="match status" value="1"/>
</dbReference>
<protein>
    <submittedName>
        <fullName evidence="3">Uncharacterized protein</fullName>
    </submittedName>
</protein>
<evidence type="ECO:0000256" key="1">
    <source>
        <dbReference type="ARBA" id="ARBA00022722"/>
    </source>
</evidence>
<name>A0A1X7TAG3_AMPQE</name>
<organism evidence="3">
    <name type="scientific">Amphimedon queenslandica</name>
    <name type="common">Sponge</name>
    <dbReference type="NCBI Taxonomy" id="400682"/>
    <lineage>
        <taxon>Eukaryota</taxon>
        <taxon>Metazoa</taxon>
        <taxon>Porifera</taxon>
        <taxon>Demospongiae</taxon>
        <taxon>Heteroscleromorpha</taxon>
        <taxon>Haplosclerida</taxon>
        <taxon>Niphatidae</taxon>
        <taxon>Amphimedon</taxon>
    </lineage>
</organism>